<dbReference type="SUPFAM" id="SSF49899">
    <property type="entry name" value="Concanavalin A-like lectins/glucanases"/>
    <property type="match status" value="1"/>
</dbReference>
<dbReference type="Proteomes" id="UP000237662">
    <property type="component" value="Unassembled WGS sequence"/>
</dbReference>
<dbReference type="RefSeq" id="WP_104418215.1">
    <property type="nucleotide sequence ID" value="NZ_PTJC01000005.1"/>
</dbReference>
<reference evidence="2 3" key="1">
    <citation type="submission" date="2018-02" db="EMBL/GenBank/DDBJ databases">
        <title>Genomic Encyclopedia of Archaeal and Bacterial Type Strains, Phase II (KMG-II): from individual species to whole genera.</title>
        <authorList>
            <person name="Goeker M."/>
        </authorList>
    </citation>
    <scope>NUCLEOTIDE SEQUENCE [LARGE SCALE GENOMIC DNA]</scope>
    <source>
        <strain evidence="2 3">DSM 29526</strain>
    </source>
</reference>
<protein>
    <submittedName>
        <fullName evidence="2">Putative secreted protein (Por secretion system target)</fullName>
    </submittedName>
</protein>
<name>A0A2S6I817_9BACT</name>
<dbReference type="InterPro" id="IPR013320">
    <property type="entry name" value="ConA-like_dom_sf"/>
</dbReference>
<dbReference type="GO" id="GO:0004553">
    <property type="term" value="F:hydrolase activity, hydrolyzing O-glycosyl compounds"/>
    <property type="evidence" value="ECO:0007669"/>
    <property type="project" value="UniProtKB-ARBA"/>
</dbReference>
<dbReference type="EMBL" id="PTJC01000005">
    <property type="protein sequence ID" value="PPK87619.1"/>
    <property type="molecule type" value="Genomic_DNA"/>
</dbReference>
<proteinExistence type="predicted"/>
<evidence type="ECO:0000313" key="2">
    <source>
        <dbReference type="EMBL" id="PPK87619.1"/>
    </source>
</evidence>
<sequence length="408" mass="44253">MRPFIYLVLLMVCGFHPAHSQETILHFSWDASVTQPDVGPAGLTATTISPYATIAAGGVGGTNGLSAGLRAGGNAANAGDKANIHLVVPAHEAFNVDGIDISLDYQRDEAIGTLISRGANFIFGTAAGAQVTYRLQDPEEGNITTFTSPVYEIDLNDNRFHRLRFVYNPYSGEARLSIDGSVVWTPAFTTPGQTLYWDKTADILIGYDIDGAGNNRPVLDNFTFGKVLPASLPVDLIAFSATSTPAGVALEWETAREENHETFLVQRSVPGGHWKTLATLPGEGDRPYGHRYHYLDPEFAGGTTYYRLAQVDVSGVTTYSEVRSIHHDQAYVAAAFTAYPNPAHDYLYLDIDASPGEIRVSDLSGTDVTDAVIVSPRPSTGLQLDLRTLPAGWYVIHGHWGNRKVLKR</sequence>
<gene>
    <name evidence="2" type="ORF">CLV84_0565</name>
</gene>
<dbReference type="AlphaFoldDB" id="A0A2S6I817"/>
<evidence type="ECO:0000313" key="3">
    <source>
        <dbReference type="Proteomes" id="UP000237662"/>
    </source>
</evidence>
<feature type="signal peptide" evidence="1">
    <location>
        <begin position="1"/>
        <end position="20"/>
    </location>
</feature>
<keyword evidence="1" id="KW-0732">Signal</keyword>
<dbReference type="OrthoDB" id="1466765at2"/>
<feature type="chain" id="PRO_5015734477" evidence="1">
    <location>
        <begin position="21"/>
        <end position="408"/>
    </location>
</feature>
<keyword evidence="3" id="KW-1185">Reference proteome</keyword>
<accession>A0A2S6I817</accession>
<organism evidence="2 3">
    <name type="scientific">Neolewinella xylanilytica</name>
    <dbReference type="NCBI Taxonomy" id="1514080"/>
    <lineage>
        <taxon>Bacteria</taxon>
        <taxon>Pseudomonadati</taxon>
        <taxon>Bacteroidota</taxon>
        <taxon>Saprospiria</taxon>
        <taxon>Saprospirales</taxon>
        <taxon>Lewinellaceae</taxon>
        <taxon>Neolewinella</taxon>
    </lineage>
</organism>
<comment type="caution">
    <text evidence="2">The sequence shown here is derived from an EMBL/GenBank/DDBJ whole genome shotgun (WGS) entry which is preliminary data.</text>
</comment>
<evidence type="ECO:0000256" key="1">
    <source>
        <dbReference type="SAM" id="SignalP"/>
    </source>
</evidence>
<dbReference type="Gene3D" id="2.60.120.200">
    <property type="match status" value="1"/>
</dbReference>
<dbReference type="GO" id="GO:0005975">
    <property type="term" value="P:carbohydrate metabolic process"/>
    <property type="evidence" value="ECO:0007669"/>
    <property type="project" value="UniProtKB-ARBA"/>
</dbReference>